<proteinExistence type="predicted"/>
<protein>
    <submittedName>
        <fullName evidence="1">Uncharacterized protein</fullName>
    </submittedName>
</protein>
<organism evidence="1 2">
    <name type="scientific">Dreissena polymorpha</name>
    <name type="common">Zebra mussel</name>
    <name type="synonym">Mytilus polymorpha</name>
    <dbReference type="NCBI Taxonomy" id="45954"/>
    <lineage>
        <taxon>Eukaryota</taxon>
        <taxon>Metazoa</taxon>
        <taxon>Spiralia</taxon>
        <taxon>Lophotrochozoa</taxon>
        <taxon>Mollusca</taxon>
        <taxon>Bivalvia</taxon>
        <taxon>Autobranchia</taxon>
        <taxon>Heteroconchia</taxon>
        <taxon>Euheterodonta</taxon>
        <taxon>Imparidentia</taxon>
        <taxon>Neoheterodontei</taxon>
        <taxon>Myida</taxon>
        <taxon>Dreissenoidea</taxon>
        <taxon>Dreissenidae</taxon>
        <taxon>Dreissena</taxon>
    </lineage>
</organism>
<dbReference type="AlphaFoldDB" id="A0A9D4MKQ1"/>
<evidence type="ECO:0000313" key="1">
    <source>
        <dbReference type="EMBL" id="KAH3877181.1"/>
    </source>
</evidence>
<gene>
    <name evidence="1" type="ORF">DPMN_001040</name>
</gene>
<sequence>MLVEQDFSAAAAKMLLEQQIAARAASICCSSNNLLLEQHFFSAAAEVKVSTPLVRHRDRLECNALKRGNNSTAGTTACLKLYTVQLTQNKHIPRSAEFDAILCLQSRLGINHLVAE</sequence>
<evidence type="ECO:0000313" key="2">
    <source>
        <dbReference type="Proteomes" id="UP000828390"/>
    </source>
</evidence>
<reference evidence="1" key="1">
    <citation type="journal article" date="2019" name="bioRxiv">
        <title>The Genome of the Zebra Mussel, Dreissena polymorpha: A Resource for Invasive Species Research.</title>
        <authorList>
            <person name="McCartney M.A."/>
            <person name="Auch B."/>
            <person name="Kono T."/>
            <person name="Mallez S."/>
            <person name="Zhang Y."/>
            <person name="Obille A."/>
            <person name="Becker A."/>
            <person name="Abrahante J.E."/>
            <person name="Garbe J."/>
            <person name="Badalamenti J.P."/>
            <person name="Herman A."/>
            <person name="Mangelson H."/>
            <person name="Liachko I."/>
            <person name="Sullivan S."/>
            <person name="Sone E.D."/>
            <person name="Koren S."/>
            <person name="Silverstein K.A.T."/>
            <person name="Beckman K.B."/>
            <person name="Gohl D.M."/>
        </authorList>
    </citation>
    <scope>NUCLEOTIDE SEQUENCE</scope>
    <source>
        <strain evidence="1">Duluth1</strain>
        <tissue evidence="1">Whole animal</tissue>
    </source>
</reference>
<reference evidence="1" key="2">
    <citation type="submission" date="2020-11" db="EMBL/GenBank/DDBJ databases">
        <authorList>
            <person name="McCartney M.A."/>
            <person name="Auch B."/>
            <person name="Kono T."/>
            <person name="Mallez S."/>
            <person name="Becker A."/>
            <person name="Gohl D.M."/>
            <person name="Silverstein K.A.T."/>
            <person name="Koren S."/>
            <person name="Bechman K.B."/>
            <person name="Herman A."/>
            <person name="Abrahante J.E."/>
            <person name="Garbe J."/>
        </authorList>
    </citation>
    <scope>NUCLEOTIDE SEQUENCE</scope>
    <source>
        <strain evidence="1">Duluth1</strain>
        <tissue evidence="1">Whole animal</tissue>
    </source>
</reference>
<dbReference type="EMBL" id="JAIWYP010000001">
    <property type="protein sequence ID" value="KAH3877181.1"/>
    <property type="molecule type" value="Genomic_DNA"/>
</dbReference>
<keyword evidence="2" id="KW-1185">Reference proteome</keyword>
<dbReference type="Proteomes" id="UP000828390">
    <property type="component" value="Unassembled WGS sequence"/>
</dbReference>
<name>A0A9D4MKQ1_DREPO</name>
<accession>A0A9D4MKQ1</accession>
<comment type="caution">
    <text evidence="1">The sequence shown here is derived from an EMBL/GenBank/DDBJ whole genome shotgun (WGS) entry which is preliminary data.</text>
</comment>